<feature type="region of interest" description="Disordered" evidence="1">
    <location>
        <begin position="81"/>
        <end position="143"/>
    </location>
</feature>
<dbReference type="Proteomes" id="UP000266841">
    <property type="component" value="Unassembled WGS sequence"/>
</dbReference>
<reference evidence="2 3" key="1">
    <citation type="journal article" date="2012" name="Genome Biol.">
        <title>Genome and low-iron response of an oceanic diatom adapted to chronic iron limitation.</title>
        <authorList>
            <person name="Lommer M."/>
            <person name="Specht M."/>
            <person name="Roy A.S."/>
            <person name="Kraemer L."/>
            <person name="Andreson R."/>
            <person name="Gutowska M.A."/>
            <person name="Wolf J."/>
            <person name="Bergner S.V."/>
            <person name="Schilhabel M.B."/>
            <person name="Klostermeier U.C."/>
            <person name="Beiko R.G."/>
            <person name="Rosenstiel P."/>
            <person name="Hippler M."/>
            <person name="Laroche J."/>
        </authorList>
    </citation>
    <scope>NUCLEOTIDE SEQUENCE [LARGE SCALE GENOMIC DNA]</scope>
    <source>
        <strain evidence="2 3">CCMP1005</strain>
    </source>
</reference>
<feature type="region of interest" description="Disordered" evidence="1">
    <location>
        <begin position="1"/>
        <end position="44"/>
    </location>
</feature>
<proteinExistence type="predicted"/>
<organism evidence="2 3">
    <name type="scientific">Thalassiosira oceanica</name>
    <name type="common">Marine diatom</name>
    <dbReference type="NCBI Taxonomy" id="159749"/>
    <lineage>
        <taxon>Eukaryota</taxon>
        <taxon>Sar</taxon>
        <taxon>Stramenopiles</taxon>
        <taxon>Ochrophyta</taxon>
        <taxon>Bacillariophyta</taxon>
        <taxon>Coscinodiscophyceae</taxon>
        <taxon>Thalassiosirophycidae</taxon>
        <taxon>Thalassiosirales</taxon>
        <taxon>Thalassiosiraceae</taxon>
        <taxon>Thalassiosira</taxon>
    </lineage>
</organism>
<accession>K0SRJ3</accession>
<evidence type="ECO:0000313" key="3">
    <source>
        <dbReference type="Proteomes" id="UP000266841"/>
    </source>
</evidence>
<feature type="compositionally biased region" description="Low complexity" evidence="1">
    <location>
        <begin position="113"/>
        <end position="135"/>
    </location>
</feature>
<dbReference type="EMBL" id="AGNL01018114">
    <property type="protein sequence ID" value="EJK63631.1"/>
    <property type="molecule type" value="Genomic_DNA"/>
</dbReference>
<feature type="compositionally biased region" description="Acidic residues" evidence="1">
    <location>
        <begin position="780"/>
        <end position="794"/>
    </location>
</feature>
<feature type="region of interest" description="Disordered" evidence="1">
    <location>
        <begin position="777"/>
        <end position="802"/>
    </location>
</feature>
<evidence type="ECO:0008006" key="4">
    <source>
        <dbReference type="Google" id="ProtNLM"/>
    </source>
</evidence>
<dbReference type="AlphaFoldDB" id="K0SRJ3"/>
<keyword evidence="3" id="KW-1185">Reference proteome</keyword>
<name>K0SRJ3_THAOC</name>
<gene>
    <name evidence="2" type="ORF">THAOC_15698</name>
</gene>
<evidence type="ECO:0000256" key="1">
    <source>
        <dbReference type="SAM" id="MobiDB-lite"/>
    </source>
</evidence>
<comment type="caution">
    <text evidence="2">The sequence shown here is derived from an EMBL/GenBank/DDBJ whole genome shotgun (WGS) entry which is preliminary data.</text>
</comment>
<feature type="compositionally biased region" description="Polar residues" evidence="1">
    <location>
        <begin position="81"/>
        <end position="95"/>
    </location>
</feature>
<sequence>MSSNKKGQLISKLGKRKGAEKLSSSAAGSGPWSDTYDSVFPPLTAAPSNTYVATVADAKGARPVSEAVTVPLSNSLRAIASAASNTRRVTSSPTTKRQDCRPSPSRGRHNKWSPGRASPQGSQSSPPRQSRPVGSNALLNRSDHNATLDVDDNAVPIESGDRKLARRLARKLTMVEVGSVVMLKEDGGLKYIVKVIECLPETGSFLVQYDGGAKETVNLRTKPFSFYDHDMGEVLSSEENQDWSDAESVYDAEDDVSVDVEDDDASADEEDFDLSIDMEDDGASVNMEDDHAFAAELQAKEYEKWGGPTNEDDRALALKLQKVEINEVGLSGEDRDELNLEDLDGCPEGVLARIQSLLSQLKPGDTVIFILLRKSPKTENNLVKQYVGTRNAIQIDIEDIDKSSVKICNIVFAGTESRHRQDDVGIISEVINVVANMPHYVSVKVYVKDVLRIHLTKNFTIAAQKALADAHPNATFQSASEYGMDLGAVAAINEQFERKKSAYLKSRKDAGKDVEASDGGALREIIKSGTQSFLRELSKPTSEISRLLTRLFKESSMNGLGEAHLKGLCTVWNRYVSDLAKDPTRIKVIAANFKKHALKILAEQGHHPSEDVDPNSGIGYMRFSSGSMKPVCVSFGGNLAPKEQLATILSAVKVKGANLSSLHIDPKKDRRSLMNHGAMKCMLSMILNQYGFLVSAKSNRLLSSDPNSARLLVAVVGEDRLFFAINVNHLVENLRNQIEDVRMKRRSELMFKSCNKFNTQSVVLREKLSIISTTFKSDSEEMDSDCSDEVELDDSDKGSVDE</sequence>
<protein>
    <recommendedName>
        <fullName evidence="4">Tudor domain-containing protein</fullName>
    </recommendedName>
</protein>
<evidence type="ECO:0000313" key="2">
    <source>
        <dbReference type="EMBL" id="EJK63631.1"/>
    </source>
</evidence>